<dbReference type="Gene3D" id="1.25.40.280">
    <property type="entry name" value="alix/aip1 like domains"/>
    <property type="match status" value="1"/>
</dbReference>
<dbReference type="Gene3D" id="1.20.120.560">
    <property type="entry name" value="alix/aip1 in complex with the ypdl late domain"/>
    <property type="match status" value="1"/>
</dbReference>
<feature type="compositionally biased region" description="Basic and acidic residues" evidence="10">
    <location>
        <begin position="267"/>
        <end position="285"/>
    </location>
</feature>
<comment type="caution">
    <text evidence="14">The sequence shown here is derived from an EMBL/GenBank/DDBJ whole genome shotgun (WGS) entry which is preliminary data.</text>
</comment>
<keyword evidence="7" id="KW-0539">Nucleus</keyword>
<evidence type="ECO:0000259" key="12">
    <source>
        <dbReference type="PROSITE" id="PS51180"/>
    </source>
</evidence>
<dbReference type="Proteomes" id="UP000009328">
    <property type="component" value="Unassembled WGS sequence"/>
</dbReference>
<dbReference type="Pfam" id="PF13921">
    <property type="entry name" value="Myb_DNA-bind_6"/>
    <property type="match status" value="1"/>
</dbReference>
<dbReference type="InterPro" id="IPR017930">
    <property type="entry name" value="Myb_dom"/>
</dbReference>
<dbReference type="eggNOG" id="KOG2220">
    <property type="taxonomic scope" value="Eukaryota"/>
</dbReference>
<dbReference type="CDD" id="cd08915">
    <property type="entry name" value="V_Alix_like"/>
    <property type="match status" value="1"/>
</dbReference>
<evidence type="ECO:0000256" key="5">
    <source>
        <dbReference type="ARBA" id="ARBA00023125"/>
    </source>
</evidence>
<evidence type="ECO:0000259" key="13">
    <source>
        <dbReference type="PROSITE" id="PS51294"/>
    </source>
</evidence>
<feature type="domain" description="HTH myb-type" evidence="13">
    <location>
        <begin position="6"/>
        <end position="58"/>
    </location>
</feature>
<feature type="domain" description="BRO1" evidence="12">
    <location>
        <begin position="634"/>
        <end position="1034"/>
    </location>
</feature>
<dbReference type="InterPro" id="IPR001005">
    <property type="entry name" value="SANT/Myb"/>
</dbReference>
<dbReference type="PROSITE" id="PS51294">
    <property type="entry name" value="HTH_MYB"/>
    <property type="match status" value="2"/>
</dbReference>
<sequence length="1363" mass="155972">MVPVYVKGGAWSNVEDEILKAAVSKYGLNQWSRVASLLARKTAKQAKARWNEYLDPRIRTSEWSVEEDEKLLNLARLMPNQWRSIASKFGRTATQAIERYQKILDDSEGGDGAGDNDLKLSGPGIETLASVGANKDLKIGDLNVNPETKTARPDAVDMDDDEKEMLSEARARLANTQGKKATRKVRERMLEESKRIALLQKRRELKNAGINTKLKAPKKKFKNQIDYNADVAFEHKPIGGFYDTTEELNNNERILNNFEQKVSKSGVKSDDSKSKKEKRSRDEKSGGGSISITKAAELVETKRRKLELSKPVFKDDQLVTDDDVQKHMDSQKLDNRINDAVQKIRQEQGIQSALLTKNDEIDEDEDEESSKQETPSINETIDNEKVKTIKDSLKTRFASLPKPKNDFEIIEPEDEDIIMQDANDEPTTSTAIPKIIEDEGEKERQRIKQQEEEKQRSLLRRSLAIQKGLSIPHLAPNFKLDKISENHVQNLIDIELIKLIRSDYSKTIDKSSNGIIPDLDDVSREKIQQELQKEINQDELNNYQQIFKELHTTQQLEPSIDKSLLITELQDLVSKANKLEKKLDLQFGGYIKRHETLNESSHSILNELKDTDRALASFQLLQNSENIVIKSRTEFLQEQVNKLVKAEQIGQERKTLKVSFGDELRDIINKEFYQSATVFEKDLQEIDTLRNDIIDLEVSPQDLALLRRYYIHLTTLESKFPGDLIEFPWYGTLGYHVTGPVKLKSFTFERINILYNIASLYTQLASNEDLSSSEGVKKACLYFQYAATVFGFINKVAEQDTSLILPLDLQKGTIDTLYNLSLAQAQEVFWLKATRDKVKDSLVARLAIQVSDYYSQTLSSANRSEGLRSEWTHHITVKKFHFQAAAEFRSSLVAVSNSNYGEEVARLQKAQIAISNAQQSIKFTSNTVKDDLSGLNEVVQDTLRRAEKDNDLIYLQEVPKKLPPISNASVVKEMDIKDISNPKEALTSGNFGKPLFKDLMPFSVIQAAEAFRERQSEYVTTHVISPVKALTTILNKFILERGLPGSIDALDKPLALPSSLLDHHREIKANGGVERITSTIDDIQRLSLEGERLIEGAKDRLKVEAEEDSLLRNRQGSKHWTRPTSEEASAHLISRIQDLENYLKQAKKGDETIRTQFYNIEAPLKILASSEDKLKEYVPNSKTAKVDPSLKRLVLNIREALNRAHRLETDRENFIETVEIKSLHYNILPKIISEYKSIQSNVNDLKIEIKTFEPVFEKHIKNFNSDIDWIEEQKLKQREIENKIDEFNNQFIRYRSTNQSTNNSREESLKFLDTVFTESRDLKENLSQGLKFYNDFNSNCKQLIEDCDSFVYERRLEARDLEL</sequence>
<dbReference type="STRING" id="1206466.K0KDM4"/>
<dbReference type="EMBL" id="CAIF01000011">
    <property type="protein sequence ID" value="CCH41026.1"/>
    <property type="molecule type" value="Genomic_DNA"/>
</dbReference>
<dbReference type="InterPro" id="IPR038499">
    <property type="entry name" value="BRO1_sf"/>
</dbReference>
<evidence type="ECO:0000256" key="1">
    <source>
        <dbReference type="ARBA" id="ARBA00010506"/>
    </source>
</evidence>
<proteinExistence type="inferred from homology"/>
<protein>
    <recommendedName>
        <fullName evidence="8">Pre-mRNA-splicing factor CEF1</fullName>
    </recommendedName>
</protein>
<dbReference type="SMART" id="SM01041">
    <property type="entry name" value="BRO1"/>
    <property type="match status" value="1"/>
</dbReference>
<gene>
    <name evidence="14" type="ORF">BN7_563</name>
</gene>
<reference evidence="14 15" key="1">
    <citation type="journal article" date="2012" name="Eukaryot. Cell">
        <title>Draft genome sequence of Wickerhamomyces ciferrii NRRL Y-1031 F-60-10.</title>
        <authorList>
            <person name="Schneider J."/>
            <person name="Andrea H."/>
            <person name="Blom J."/>
            <person name="Jaenicke S."/>
            <person name="Ruckert C."/>
            <person name="Schorsch C."/>
            <person name="Szczepanowski R."/>
            <person name="Farwick M."/>
            <person name="Goesmann A."/>
            <person name="Puhler A."/>
            <person name="Schaffer S."/>
            <person name="Tauch A."/>
            <person name="Kohler T."/>
            <person name="Brinkrolf K."/>
        </authorList>
    </citation>
    <scope>NUCLEOTIDE SEQUENCE [LARGE SCALE GENOMIC DNA]</scope>
    <source>
        <strain evidence="15">ATCC 14091 / BCRC 22168 / CBS 111 / JCM 3599 / NBRC 0793 / NRRL Y-1031 F-60-10</strain>
    </source>
</reference>
<dbReference type="GO" id="GO:0000398">
    <property type="term" value="P:mRNA splicing, via spliceosome"/>
    <property type="evidence" value="ECO:0007669"/>
    <property type="project" value="InterPro"/>
</dbReference>
<feature type="region of interest" description="Disordered" evidence="10">
    <location>
        <begin position="259"/>
        <end position="289"/>
    </location>
</feature>
<evidence type="ECO:0000256" key="2">
    <source>
        <dbReference type="ARBA" id="ARBA00022664"/>
    </source>
</evidence>
<evidence type="ECO:0000256" key="4">
    <source>
        <dbReference type="ARBA" id="ARBA00022737"/>
    </source>
</evidence>
<evidence type="ECO:0000256" key="8">
    <source>
        <dbReference type="ARBA" id="ARBA00034837"/>
    </source>
</evidence>
<dbReference type="PANTHER" id="PTHR45885">
    <property type="entry name" value="CELL DIVISION CYCLE 5-LIKE PROTEIN"/>
    <property type="match status" value="1"/>
</dbReference>
<dbReference type="PANTHER" id="PTHR45885:SF1">
    <property type="entry name" value="CELL DIVISION CYCLE 5-LIKE PROTEIN"/>
    <property type="match status" value="1"/>
</dbReference>
<dbReference type="InterPro" id="IPR009057">
    <property type="entry name" value="Homeodomain-like_sf"/>
</dbReference>
<dbReference type="Pfam" id="PF13949">
    <property type="entry name" value="ALIX_LYPXL_bnd"/>
    <property type="match status" value="1"/>
</dbReference>
<keyword evidence="5" id="KW-0238">DNA-binding</keyword>
<dbReference type="InterPro" id="IPR047242">
    <property type="entry name" value="CDC5L/Cef1"/>
</dbReference>
<dbReference type="InterPro" id="IPR021786">
    <property type="entry name" value="Cdc5p/Cef1_C"/>
</dbReference>
<evidence type="ECO:0000256" key="6">
    <source>
        <dbReference type="ARBA" id="ARBA00023187"/>
    </source>
</evidence>
<comment type="similarity">
    <text evidence="1">Belongs to the CEF1 family.</text>
</comment>
<keyword evidence="3" id="KW-0747">Spliceosome</keyword>
<dbReference type="GO" id="GO:0000974">
    <property type="term" value="C:Prp19 complex"/>
    <property type="evidence" value="ECO:0007669"/>
    <property type="project" value="InterPro"/>
</dbReference>
<name>K0KDM4_WICCF</name>
<dbReference type="CDD" id="cd00167">
    <property type="entry name" value="SANT"/>
    <property type="match status" value="1"/>
</dbReference>
<keyword evidence="9" id="KW-0175">Coiled coil</keyword>
<dbReference type="CDD" id="cd09241">
    <property type="entry name" value="BRO1_ScRim20-like"/>
    <property type="match status" value="1"/>
</dbReference>
<feature type="coiled-coil region" evidence="9">
    <location>
        <begin position="1190"/>
        <end position="1217"/>
    </location>
</feature>
<evidence type="ECO:0000256" key="10">
    <source>
        <dbReference type="SAM" id="MobiDB-lite"/>
    </source>
</evidence>
<feature type="region of interest" description="Disordered" evidence="10">
    <location>
        <begin position="355"/>
        <end position="381"/>
    </location>
</feature>
<keyword evidence="6" id="KW-0508">mRNA splicing</keyword>
<dbReference type="FunCoup" id="K0KDM4">
    <property type="interactions" value="1199"/>
</dbReference>
<keyword evidence="15" id="KW-1185">Reference proteome</keyword>
<evidence type="ECO:0000259" key="11">
    <source>
        <dbReference type="PROSITE" id="PS50090"/>
    </source>
</evidence>
<dbReference type="InParanoid" id="K0KDM4"/>
<organism evidence="14 15">
    <name type="scientific">Wickerhamomyces ciferrii (strain ATCC 14091 / BCRC 22168 / CBS 111 / JCM 3599 / NBRC 0793 / NRRL Y-1031 F-60-10)</name>
    <name type="common">Yeast</name>
    <name type="synonym">Pichia ciferrii</name>
    <dbReference type="NCBI Taxonomy" id="1206466"/>
    <lineage>
        <taxon>Eukaryota</taxon>
        <taxon>Fungi</taxon>
        <taxon>Dikarya</taxon>
        <taxon>Ascomycota</taxon>
        <taxon>Saccharomycotina</taxon>
        <taxon>Saccharomycetes</taxon>
        <taxon>Phaffomycetales</taxon>
        <taxon>Wickerhamomycetaceae</taxon>
        <taxon>Wickerhamomyces</taxon>
    </lineage>
</organism>
<evidence type="ECO:0000256" key="7">
    <source>
        <dbReference type="ARBA" id="ARBA00023242"/>
    </source>
</evidence>
<evidence type="ECO:0000256" key="3">
    <source>
        <dbReference type="ARBA" id="ARBA00022728"/>
    </source>
</evidence>
<dbReference type="SUPFAM" id="SSF46689">
    <property type="entry name" value="Homeodomain-like"/>
    <property type="match status" value="1"/>
</dbReference>
<dbReference type="GO" id="GO:0005681">
    <property type="term" value="C:spliceosomal complex"/>
    <property type="evidence" value="ECO:0007669"/>
    <property type="project" value="UniProtKB-KW"/>
</dbReference>
<keyword evidence="2" id="KW-0507">mRNA processing</keyword>
<feature type="domain" description="Myb-like" evidence="11">
    <location>
        <begin position="7"/>
        <end position="54"/>
    </location>
</feature>
<keyword evidence="4" id="KW-0677">Repeat</keyword>
<dbReference type="InterPro" id="IPR025304">
    <property type="entry name" value="ALIX_V_dom"/>
</dbReference>
<dbReference type="Pfam" id="PF03097">
    <property type="entry name" value="BRO1"/>
    <property type="match status" value="1"/>
</dbReference>
<accession>K0KDM4</accession>
<dbReference type="GO" id="GO:0003677">
    <property type="term" value="F:DNA binding"/>
    <property type="evidence" value="ECO:0007669"/>
    <property type="project" value="UniProtKB-KW"/>
</dbReference>
<dbReference type="InterPro" id="IPR004328">
    <property type="entry name" value="BRO1_dom"/>
</dbReference>
<dbReference type="eggNOG" id="KOG0050">
    <property type="taxonomic scope" value="Eukaryota"/>
</dbReference>
<dbReference type="CDD" id="cd11659">
    <property type="entry name" value="SANT_CDC5_II"/>
    <property type="match status" value="1"/>
</dbReference>
<dbReference type="Gene3D" id="1.20.140.50">
    <property type="entry name" value="alix/aip1 like domains"/>
    <property type="match status" value="1"/>
</dbReference>
<feature type="domain" description="HTH myb-type" evidence="13">
    <location>
        <begin position="59"/>
        <end position="108"/>
    </location>
</feature>
<dbReference type="PROSITE" id="PS51180">
    <property type="entry name" value="BRO1"/>
    <property type="match status" value="1"/>
</dbReference>
<evidence type="ECO:0000313" key="15">
    <source>
        <dbReference type="Proteomes" id="UP000009328"/>
    </source>
</evidence>
<evidence type="ECO:0000313" key="14">
    <source>
        <dbReference type="EMBL" id="CCH41026.1"/>
    </source>
</evidence>
<dbReference type="PROSITE" id="PS50090">
    <property type="entry name" value="MYB_LIKE"/>
    <property type="match status" value="2"/>
</dbReference>
<dbReference type="InterPro" id="IPR047240">
    <property type="entry name" value="SANT_CDC5L_II"/>
</dbReference>
<evidence type="ECO:0000256" key="9">
    <source>
        <dbReference type="SAM" id="Coils"/>
    </source>
</evidence>
<dbReference type="SMART" id="SM00717">
    <property type="entry name" value="SANT"/>
    <property type="match status" value="2"/>
</dbReference>
<dbReference type="HOGENOM" id="CLU_256854_0_0_1"/>
<dbReference type="Pfam" id="PF11831">
    <property type="entry name" value="Myb_Cef"/>
    <property type="match status" value="1"/>
</dbReference>
<dbReference type="Gene3D" id="1.10.10.60">
    <property type="entry name" value="Homeodomain-like"/>
    <property type="match status" value="2"/>
</dbReference>
<feature type="domain" description="Myb-like" evidence="11">
    <location>
        <begin position="55"/>
        <end position="104"/>
    </location>
</feature>